<dbReference type="EC" id="2.1.1.-" evidence="6"/>
<dbReference type="Proteomes" id="UP000676967">
    <property type="component" value="Chromosome"/>
</dbReference>
<proteinExistence type="inferred from homology"/>
<keyword evidence="5 6" id="KW-0949">S-adenosyl-L-methionine</keyword>
<comment type="function">
    <text evidence="1 6">Exhibits S-adenosyl-L-methionine-dependent methyltransferase activity.</text>
</comment>
<dbReference type="PANTHER" id="PTHR43619:SF2">
    <property type="entry name" value="S-ADENOSYL-L-METHIONINE-DEPENDENT METHYLTRANSFERASES SUPERFAMILY PROTEIN"/>
    <property type="match status" value="1"/>
</dbReference>
<keyword evidence="3 6" id="KW-0489">Methyltransferase</keyword>
<dbReference type="SUPFAM" id="SSF53335">
    <property type="entry name" value="S-adenosyl-L-methionine-dependent methyltransferases"/>
    <property type="match status" value="1"/>
</dbReference>
<organism evidence="7 8">
    <name type="scientific">Actinoplanes ianthinogenes</name>
    <dbReference type="NCBI Taxonomy" id="122358"/>
    <lineage>
        <taxon>Bacteria</taxon>
        <taxon>Bacillati</taxon>
        <taxon>Actinomycetota</taxon>
        <taxon>Actinomycetes</taxon>
        <taxon>Micromonosporales</taxon>
        <taxon>Micromonosporaceae</taxon>
        <taxon>Actinoplanes</taxon>
    </lineage>
</organism>
<dbReference type="InterPro" id="IPR007213">
    <property type="entry name" value="Ppm1/Ppm2/Tcmp"/>
</dbReference>
<evidence type="ECO:0000256" key="1">
    <source>
        <dbReference type="ARBA" id="ARBA00003907"/>
    </source>
</evidence>
<dbReference type="InterPro" id="IPR029063">
    <property type="entry name" value="SAM-dependent_MTases_sf"/>
</dbReference>
<keyword evidence="4" id="KW-0808">Transferase</keyword>
<reference evidence="7 8" key="1">
    <citation type="submission" date="2020-08" db="EMBL/GenBank/DDBJ databases">
        <title>Whole genome shotgun sequence of Actinoplanes ianthinogenes NBRC 13996.</title>
        <authorList>
            <person name="Komaki H."/>
            <person name="Tamura T."/>
        </authorList>
    </citation>
    <scope>NUCLEOTIDE SEQUENCE [LARGE SCALE GENOMIC DNA]</scope>
    <source>
        <strain evidence="7 8">NBRC 13996</strain>
    </source>
</reference>
<sequence length="288" mass="31831">MPEYRASQTAVMVCQGRAAAHDRLAPDQFADPTAMALLRDDERALVDLVRKEQPPAEWSERVGFEMVARCAEMMVPRTLAIDEAVRERPATQVVILGAGLDGRAWRMPELADVTVFEVDQPASQQDKRDRAATLDGKPPVFVPVDFGRDRLGDALVAAGHRGAEPTTWVWEGVVPYLTRDEVATTVQAIASLSSPGSRLIVNYQARSMRSMFGRFVVQAMTKVADRPNPWAAEPWRSTWSPATMSRLLTRHGFTVRRDDDLHTLAPAGMDTESSTVSFRSSRVAVADI</sequence>
<evidence type="ECO:0000256" key="4">
    <source>
        <dbReference type="ARBA" id="ARBA00022679"/>
    </source>
</evidence>
<keyword evidence="8" id="KW-1185">Reference proteome</keyword>
<evidence type="ECO:0000313" key="7">
    <source>
        <dbReference type="EMBL" id="BCJ42023.1"/>
    </source>
</evidence>
<dbReference type="InterPro" id="IPR011610">
    <property type="entry name" value="SAM_mthyl_Trfase_ML2640-like"/>
</dbReference>
<dbReference type="PANTHER" id="PTHR43619">
    <property type="entry name" value="S-ADENOSYL-L-METHIONINE-DEPENDENT METHYLTRANSFERASE YKTD-RELATED"/>
    <property type="match status" value="1"/>
</dbReference>
<evidence type="ECO:0000256" key="5">
    <source>
        <dbReference type="ARBA" id="ARBA00022691"/>
    </source>
</evidence>
<accession>A0ABN6CCD1</accession>
<evidence type="ECO:0000256" key="6">
    <source>
        <dbReference type="RuleBase" id="RU362030"/>
    </source>
</evidence>
<comment type="similarity">
    <text evidence="2 6">Belongs to the UPF0677 family.</text>
</comment>
<protein>
    <recommendedName>
        <fullName evidence="6">S-adenosyl-L-methionine-dependent methyltransferase</fullName>
        <ecNumber evidence="6">2.1.1.-</ecNumber>
    </recommendedName>
</protein>
<name>A0ABN6CCD1_9ACTN</name>
<gene>
    <name evidence="7" type="ORF">Aiant_26800</name>
</gene>
<dbReference type="EMBL" id="AP023356">
    <property type="protein sequence ID" value="BCJ42023.1"/>
    <property type="molecule type" value="Genomic_DNA"/>
</dbReference>
<dbReference type="NCBIfam" id="TIGR00027">
    <property type="entry name" value="mthyl_TIGR00027"/>
    <property type="match status" value="1"/>
</dbReference>
<evidence type="ECO:0000256" key="3">
    <source>
        <dbReference type="ARBA" id="ARBA00022603"/>
    </source>
</evidence>
<dbReference type="Pfam" id="PF04072">
    <property type="entry name" value="LCM"/>
    <property type="match status" value="1"/>
</dbReference>
<evidence type="ECO:0000313" key="8">
    <source>
        <dbReference type="Proteomes" id="UP000676967"/>
    </source>
</evidence>
<dbReference type="Gene3D" id="3.40.50.150">
    <property type="entry name" value="Vaccinia Virus protein VP39"/>
    <property type="match status" value="1"/>
</dbReference>
<evidence type="ECO:0000256" key="2">
    <source>
        <dbReference type="ARBA" id="ARBA00008138"/>
    </source>
</evidence>